<feature type="compositionally biased region" description="Low complexity" evidence="1">
    <location>
        <begin position="297"/>
        <end position="307"/>
    </location>
</feature>
<dbReference type="GeneID" id="87809664"/>
<feature type="region of interest" description="Disordered" evidence="1">
    <location>
        <begin position="289"/>
        <end position="308"/>
    </location>
</feature>
<reference evidence="2" key="1">
    <citation type="submission" date="2023-10" db="EMBL/GenBank/DDBJ databases">
        <authorList>
            <person name="Noh H."/>
        </authorList>
    </citation>
    <scope>NUCLEOTIDE SEQUENCE</scope>
    <source>
        <strain evidence="2">DUCC4014</strain>
    </source>
</reference>
<name>A0AAF1BJP2_9TREE</name>
<protein>
    <submittedName>
        <fullName evidence="2">Uncharacterized protein</fullName>
    </submittedName>
</protein>
<dbReference type="EMBL" id="CP086717">
    <property type="protein sequence ID" value="WOO82962.1"/>
    <property type="molecule type" value="Genomic_DNA"/>
</dbReference>
<evidence type="ECO:0000256" key="1">
    <source>
        <dbReference type="SAM" id="MobiDB-lite"/>
    </source>
</evidence>
<keyword evidence="3" id="KW-1185">Reference proteome</keyword>
<accession>A0AAF1BJP2</accession>
<evidence type="ECO:0000313" key="3">
    <source>
        <dbReference type="Proteomes" id="UP000827549"/>
    </source>
</evidence>
<gene>
    <name evidence="2" type="ORF">LOC62_04G006441</name>
</gene>
<dbReference type="Proteomes" id="UP000827549">
    <property type="component" value="Chromosome 4"/>
</dbReference>
<dbReference type="RefSeq" id="XP_062628994.1">
    <property type="nucleotide sequence ID" value="XM_062773010.1"/>
</dbReference>
<proteinExistence type="predicted"/>
<dbReference type="AlphaFoldDB" id="A0AAF1BJP2"/>
<evidence type="ECO:0000313" key="2">
    <source>
        <dbReference type="EMBL" id="WOO82962.1"/>
    </source>
</evidence>
<sequence>MTPLTPVESSTFLVSCSTYICFAAPPSAPPELERGLVIGTAEEAGRGAEAATTATSAALAERRGAKCGSACRHTTGRKAGVSVGAALALRRGAVALVAVVRLRRDDVPVRPDEHVTLHCPPRAGEHLALRVSVARSEDIALGIPPPGGQGIAFEHPRVGGAEVALRDPAARRQGIVACAALAPVVESDSTPREAYVPFAASVRMSRLPDRPPAPSIVSCSVTPSRVAKRSRSPTPSAPTYFAWDADAPVVASESTPREVYVPVAASVCTSRVADSPSVPTMTSCSLTPSRVVKRSRSPSPSAPTTPREVYVPLSSTCASRLPDTPSRVAIASRSTYSLLTARSRPPFRASSRATKPARSAFAPRVAPAVEAVSRCAPKGYAPGPGPSLGVVYRDESAVPPPPPLLLAIQVLIADRLILHHAPVASVPLVPRGRDAAHARRLAVAAGVHDRQVF</sequence>
<organism evidence="2 3">
    <name type="scientific">Vanrija pseudolonga</name>
    <dbReference type="NCBI Taxonomy" id="143232"/>
    <lineage>
        <taxon>Eukaryota</taxon>
        <taxon>Fungi</taxon>
        <taxon>Dikarya</taxon>
        <taxon>Basidiomycota</taxon>
        <taxon>Agaricomycotina</taxon>
        <taxon>Tremellomycetes</taxon>
        <taxon>Trichosporonales</taxon>
        <taxon>Trichosporonaceae</taxon>
        <taxon>Vanrija</taxon>
    </lineage>
</organism>